<keyword evidence="4" id="KW-0206">Cytoskeleton</keyword>
<protein>
    <submittedName>
        <fullName evidence="7">Uncharacterized protein</fullName>
    </submittedName>
</protein>
<dbReference type="GO" id="GO:0005874">
    <property type="term" value="C:microtubule"/>
    <property type="evidence" value="ECO:0007669"/>
    <property type="project" value="UniProtKB-KW"/>
</dbReference>
<evidence type="ECO:0000256" key="3">
    <source>
        <dbReference type="ARBA" id="ARBA00022701"/>
    </source>
</evidence>
<keyword evidence="6" id="KW-0472">Membrane</keyword>
<dbReference type="EMBL" id="GISG01045472">
    <property type="protein sequence ID" value="MBA4623875.1"/>
    <property type="molecule type" value="Transcribed_RNA"/>
</dbReference>
<evidence type="ECO:0000256" key="2">
    <source>
        <dbReference type="ARBA" id="ARBA00006187"/>
    </source>
</evidence>
<reference evidence="7" key="2">
    <citation type="submission" date="2020-07" db="EMBL/GenBank/DDBJ databases">
        <authorList>
            <person name="Vera ALvarez R."/>
            <person name="Arias-Moreno D.M."/>
            <person name="Jimenez-Jacinto V."/>
            <person name="Jimenez-Bremont J.F."/>
            <person name="Swaminathan K."/>
            <person name="Moose S.P."/>
            <person name="Guerrero-Gonzalez M.L."/>
            <person name="Marino-Ramirez L."/>
            <person name="Landsman D."/>
            <person name="Rodriguez-Kessler M."/>
            <person name="Delgado-Sanchez P."/>
        </authorList>
    </citation>
    <scope>NUCLEOTIDE SEQUENCE</scope>
    <source>
        <tissue evidence="7">Cladode</tissue>
    </source>
</reference>
<dbReference type="InterPro" id="IPR007145">
    <property type="entry name" value="MAP65_Ase1_PRC1"/>
</dbReference>
<evidence type="ECO:0000313" key="7">
    <source>
        <dbReference type="EMBL" id="MBA4623875.1"/>
    </source>
</evidence>
<keyword evidence="3" id="KW-0493">Microtubule</keyword>
<organism evidence="7">
    <name type="scientific">Opuntia streptacantha</name>
    <name type="common">Prickly pear cactus</name>
    <name type="synonym">Opuntia cardona</name>
    <dbReference type="NCBI Taxonomy" id="393608"/>
    <lineage>
        <taxon>Eukaryota</taxon>
        <taxon>Viridiplantae</taxon>
        <taxon>Streptophyta</taxon>
        <taxon>Embryophyta</taxon>
        <taxon>Tracheophyta</taxon>
        <taxon>Spermatophyta</taxon>
        <taxon>Magnoliopsida</taxon>
        <taxon>eudicotyledons</taxon>
        <taxon>Gunneridae</taxon>
        <taxon>Pentapetalae</taxon>
        <taxon>Caryophyllales</taxon>
        <taxon>Cactineae</taxon>
        <taxon>Cactaceae</taxon>
        <taxon>Opuntioideae</taxon>
        <taxon>Opuntia</taxon>
    </lineage>
</organism>
<sequence length="139" mass="15724">MRKRKSERKSQFLEVIGQIQRVSAELYGSAGYDISKAVVDENDLSLRRLEELQTELQSLQKEKVLKTLTNSSLPLPAELLLLLPLVLIVTLAFNLQSDRLRQVMEHLSVLSSLCSVLGVDFEETVRTLHPSLVLCTPFF</sequence>
<evidence type="ECO:0000256" key="6">
    <source>
        <dbReference type="SAM" id="Phobius"/>
    </source>
</evidence>
<comment type="similarity">
    <text evidence="2">Belongs to the MAP65/ASE1 family.</text>
</comment>
<dbReference type="GO" id="GO:0005819">
    <property type="term" value="C:spindle"/>
    <property type="evidence" value="ECO:0007669"/>
    <property type="project" value="TreeGrafter"/>
</dbReference>
<evidence type="ECO:0000256" key="4">
    <source>
        <dbReference type="ARBA" id="ARBA00023212"/>
    </source>
</evidence>
<dbReference type="PANTHER" id="PTHR19321">
    <property type="entry name" value="PROTEIN REGULATOR OF CYTOKINESIS 1 PRC1-RELATED"/>
    <property type="match status" value="1"/>
</dbReference>
<proteinExistence type="inferred from homology"/>
<keyword evidence="6" id="KW-1133">Transmembrane helix</keyword>
<dbReference type="PANTHER" id="PTHR19321:SF7">
    <property type="entry name" value="65-KDA MICROTUBULE-ASSOCIATED PROTEIN 3"/>
    <property type="match status" value="1"/>
</dbReference>
<dbReference type="Pfam" id="PF03999">
    <property type="entry name" value="MAP65_ASE1"/>
    <property type="match status" value="1"/>
</dbReference>
<feature type="transmembrane region" description="Helical" evidence="6">
    <location>
        <begin position="75"/>
        <end position="95"/>
    </location>
</feature>
<name>A0A7C8YQQ3_OPUST</name>
<comment type="subcellular location">
    <subcellularLocation>
        <location evidence="1">Cytoplasm</location>
        <location evidence="1">Cytoskeleton</location>
    </subcellularLocation>
</comment>
<keyword evidence="6" id="KW-0812">Transmembrane</keyword>
<evidence type="ECO:0000256" key="5">
    <source>
        <dbReference type="SAM" id="Coils"/>
    </source>
</evidence>
<reference evidence="7" key="1">
    <citation type="journal article" date="2013" name="J. Plant Res.">
        <title>Effect of fungi and light on seed germination of three Opuntia species from semiarid lands of central Mexico.</title>
        <authorList>
            <person name="Delgado-Sanchez P."/>
            <person name="Jimenez-Bremont J.F."/>
            <person name="Guerrero-Gonzalez Mde L."/>
            <person name="Flores J."/>
        </authorList>
    </citation>
    <scope>NUCLEOTIDE SEQUENCE</scope>
    <source>
        <tissue evidence="7">Cladode</tissue>
    </source>
</reference>
<dbReference type="GO" id="GO:0000226">
    <property type="term" value="P:microtubule cytoskeleton organization"/>
    <property type="evidence" value="ECO:0007669"/>
    <property type="project" value="InterPro"/>
</dbReference>
<accession>A0A7C8YQQ3</accession>
<dbReference type="GO" id="GO:0008017">
    <property type="term" value="F:microtubule binding"/>
    <property type="evidence" value="ECO:0007669"/>
    <property type="project" value="InterPro"/>
</dbReference>
<keyword evidence="5" id="KW-0175">Coiled coil</keyword>
<evidence type="ECO:0000256" key="1">
    <source>
        <dbReference type="ARBA" id="ARBA00004245"/>
    </source>
</evidence>
<dbReference type="AlphaFoldDB" id="A0A7C8YQQ3"/>
<feature type="coiled-coil region" evidence="5">
    <location>
        <begin position="42"/>
        <end position="69"/>
    </location>
</feature>
<keyword evidence="4" id="KW-0963">Cytoplasm</keyword>
<dbReference type="GO" id="GO:0005737">
    <property type="term" value="C:cytoplasm"/>
    <property type="evidence" value="ECO:0007669"/>
    <property type="project" value="TreeGrafter"/>
</dbReference>